<dbReference type="Proteomes" id="UP000005808">
    <property type="component" value="Unassembled WGS sequence"/>
</dbReference>
<gene>
    <name evidence="2" type="ORF">OR16_26598</name>
</gene>
<evidence type="ECO:0000313" key="2">
    <source>
        <dbReference type="EMBL" id="EHP40236.1"/>
    </source>
</evidence>
<feature type="transmembrane region" description="Helical" evidence="1">
    <location>
        <begin position="139"/>
        <end position="159"/>
    </location>
</feature>
<feature type="transmembrane region" description="Helical" evidence="1">
    <location>
        <begin position="50"/>
        <end position="68"/>
    </location>
</feature>
<proteinExistence type="predicted"/>
<accession>H1SAZ8</accession>
<feature type="transmembrane region" description="Helical" evidence="1">
    <location>
        <begin position="80"/>
        <end position="103"/>
    </location>
</feature>
<comment type="caution">
    <text evidence="2">The sequence shown here is derived from an EMBL/GenBank/DDBJ whole genome shotgun (WGS) entry which is preliminary data.</text>
</comment>
<evidence type="ECO:0000313" key="3">
    <source>
        <dbReference type="Proteomes" id="UP000005808"/>
    </source>
</evidence>
<keyword evidence="1" id="KW-0472">Membrane</keyword>
<protein>
    <recommendedName>
        <fullName evidence="4">Transmembrane protein</fullName>
    </recommendedName>
</protein>
<dbReference type="RefSeq" id="WP_006160800.1">
    <property type="nucleotide sequence ID" value="NZ_AHJE01000069.1"/>
</dbReference>
<dbReference type="EMBL" id="AHJE01000069">
    <property type="protein sequence ID" value="EHP40236.1"/>
    <property type="molecule type" value="Genomic_DNA"/>
</dbReference>
<organism evidence="2 3">
    <name type="scientific">Cupriavidus basilensis OR16</name>
    <dbReference type="NCBI Taxonomy" id="1127483"/>
    <lineage>
        <taxon>Bacteria</taxon>
        <taxon>Pseudomonadati</taxon>
        <taxon>Pseudomonadota</taxon>
        <taxon>Betaproteobacteria</taxon>
        <taxon>Burkholderiales</taxon>
        <taxon>Burkholderiaceae</taxon>
        <taxon>Cupriavidus</taxon>
    </lineage>
</organism>
<name>H1SAZ8_9BURK</name>
<keyword evidence="1" id="KW-1133">Transmembrane helix</keyword>
<feature type="transmembrane region" description="Helical" evidence="1">
    <location>
        <begin position="115"/>
        <end position="132"/>
    </location>
</feature>
<feature type="non-terminal residue" evidence="2">
    <location>
        <position position="165"/>
    </location>
</feature>
<dbReference type="OrthoDB" id="2388670at2"/>
<evidence type="ECO:0008006" key="4">
    <source>
        <dbReference type="Google" id="ProtNLM"/>
    </source>
</evidence>
<reference evidence="2 3" key="1">
    <citation type="journal article" date="2012" name="J. Bacteriol.">
        <title>De Novo Genome Project of Cupriavidus basilensis OR16.</title>
        <authorList>
            <person name="Cserhati M."/>
            <person name="Kriszt B."/>
            <person name="Szoboszlay S."/>
            <person name="Toth A."/>
            <person name="Szabo I."/>
            <person name="Tancsics A."/>
            <person name="Nagy I."/>
            <person name="Horvath B."/>
            <person name="Nagy I."/>
            <person name="Kukolya J."/>
        </authorList>
    </citation>
    <scope>NUCLEOTIDE SEQUENCE [LARGE SCALE GENOMIC DNA]</scope>
    <source>
        <strain evidence="2 3">OR16</strain>
    </source>
</reference>
<evidence type="ECO:0000256" key="1">
    <source>
        <dbReference type="SAM" id="Phobius"/>
    </source>
</evidence>
<dbReference type="AlphaFoldDB" id="H1SAZ8"/>
<sequence length="165" mass="17955">MNPQATVQQPWPRHWRARRAGLAGGLAALAVALCVPRVHALLEGSMTLQMLALLPGLFCAGCALPWLLPDARRARVTAALRPYTLSLLAFALLAYGAWMLPIALDLSRLEWPTLVAKYVLVVVAGVAAHFGFKVSAWPLVLFFGGNYAWMGLTFGLLFIDSEARL</sequence>
<keyword evidence="1" id="KW-0812">Transmembrane</keyword>